<accession>A0A645JR07</accession>
<gene>
    <name evidence="2" type="ORF">SDC9_212918</name>
</gene>
<dbReference type="AlphaFoldDB" id="A0A645JR07"/>
<proteinExistence type="predicted"/>
<organism evidence="2">
    <name type="scientific">bioreactor metagenome</name>
    <dbReference type="NCBI Taxonomy" id="1076179"/>
    <lineage>
        <taxon>unclassified sequences</taxon>
        <taxon>metagenomes</taxon>
        <taxon>ecological metagenomes</taxon>
    </lineage>
</organism>
<evidence type="ECO:0000313" key="2">
    <source>
        <dbReference type="EMBL" id="MPN65139.1"/>
    </source>
</evidence>
<dbReference type="PANTHER" id="PTHR42788">
    <property type="entry name" value="TAURINE IMPORT ATP-BINDING PROTEIN-RELATED"/>
    <property type="match status" value="1"/>
</dbReference>
<protein>
    <recommendedName>
        <fullName evidence="3">Taurine import ATP-binding protein TauB</fullName>
    </recommendedName>
</protein>
<dbReference type="EMBL" id="VSSQ01147057">
    <property type="protein sequence ID" value="MPN65139.1"/>
    <property type="molecule type" value="Genomic_DNA"/>
</dbReference>
<dbReference type="InterPro" id="IPR050166">
    <property type="entry name" value="ABC_transporter_ATP-bind"/>
</dbReference>
<sequence length="102" mass="11544">MDEPFSSLDALTREEMQDLLLNIWKETHLTIVLITHNIEEAVFLGQKIFVMSASPGTIIKEIDNSLAGDYSARGKMEFLEMCNSLRLGLRGRDEHAPKKLNP</sequence>
<evidence type="ECO:0008006" key="3">
    <source>
        <dbReference type="Google" id="ProtNLM"/>
    </source>
</evidence>
<dbReference type="InterPro" id="IPR027417">
    <property type="entry name" value="P-loop_NTPase"/>
</dbReference>
<comment type="caution">
    <text evidence="2">The sequence shown here is derived from an EMBL/GenBank/DDBJ whole genome shotgun (WGS) entry which is preliminary data.</text>
</comment>
<dbReference type="PANTHER" id="PTHR42788:SF13">
    <property type="entry name" value="ALIPHATIC SULFONATES IMPORT ATP-BINDING PROTEIN SSUB"/>
    <property type="match status" value="1"/>
</dbReference>
<dbReference type="Gene3D" id="3.40.50.300">
    <property type="entry name" value="P-loop containing nucleotide triphosphate hydrolases"/>
    <property type="match status" value="1"/>
</dbReference>
<reference evidence="2" key="1">
    <citation type="submission" date="2019-08" db="EMBL/GenBank/DDBJ databases">
        <authorList>
            <person name="Kucharzyk K."/>
            <person name="Murdoch R.W."/>
            <person name="Higgins S."/>
            <person name="Loffler F."/>
        </authorList>
    </citation>
    <scope>NUCLEOTIDE SEQUENCE</scope>
</reference>
<dbReference type="SUPFAM" id="SSF52540">
    <property type="entry name" value="P-loop containing nucleoside triphosphate hydrolases"/>
    <property type="match status" value="1"/>
</dbReference>
<name>A0A645JR07_9ZZZZ</name>
<evidence type="ECO:0000256" key="1">
    <source>
        <dbReference type="ARBA" id="ARBA00022448"/>
    </source>
</evidence>
<keyword evidence="1" id="KW-0813">Transport</keyword>